<protein>
    <submittedName>
        <fullName evidence="1">OsmC family protein</fullName>
    </submittedName>
</protein>
<name>A0AA46PGN8_9NOCA</name>
<dbReference type="Proteomes" id="UP001163947">
    <property type="component" value="Chromosome"/>
</dbReference>
<dbReference type="AlphaFoldDB" id="A0AA46PGN8"/>
<dbReference type="KEGG" id="rav:AAT18_25405"/>
<dbReference type="Pfam" id="PF02566">
    <property type="entry name" value="OsmC"/>
    <property type="match status" value="1"/>
</dbReference>
<proteinExistence type="predicted"/>
<evidence type="ECO:0000313" key="1">
    <source>
        <dbReference type="EMBL" id="UYF94707.1"/>
    </source>
</evidence>
<accession>A0AA46PGN8</accession>
<reference evidence="1" key="1">
    <citation type="submission" date="2022-09" db="EMBL/GenBank/DDBJ databases">
        <title>The genome sequence of Rhodococcus aetherivorans N1.</title>
        <authorList>
            <person name="Jiang W."/>
        </authorList>
    </citation>
    <scope>NUCLEOTIDE SEQUENCE</scope>
    <source>
        <strain evidence="1">N1</strain>
    </source>
</reference>
<gene>
    <name evidence="1" type="ORF">OCS65_02715</name>
</gene>
<dbReference type="GeneID" id="83619295"/>
<dbReference type="InterPro" id="IPR036102">
    <property type="entry name" value="OsmC/Ohrsf"/>
</dbReference>
<dbReference type="EMBL" id="CP106982">
    <property type="protein sequence ID" value="UYF94707.1"/>
    <property type="molecule type" value="Genomic_DNA"/>
</dbReference>
<dbReference type="RefSeq" id="WP_050036476.1">
    <property type="nucleotide sequence ID" value="NZ_CP106982.1"/>
</dbReference>
<dbReference type="SUPFAM" id="SSF82784">
    <property type="entry name" value="OsmC-like"/>
    <property type="match status" value="1"/>
</dbReference>
<dbReference type="InterPro" id="IPR003718">
    <property type="entry name" value="OsmC/Ohr_fam"/>
</dbReference>
<evidence type="ECO:0000313" key="2">
    <source>
        <dbReference type="Proteomes" id="UP001163947"/>
    </source>
</evidence>
<dbReference type="InterPro" id="IPR015946">
    <property type="entry name" value="KH_dom-like_a/b"/>
</dbReference>
<organism evidence="1 2">
    <name type="scientific">Rhodococcus aetherivorans</name>
    <dbReference type="NCBI Taxonomy" id="191292"/>
    <lineage>
        <taxon>Bacteria</taxon>
        <taxon>Bacillati</taxon>
        <taxon>Actinomycetota</taxon>
        <taxon>Actinomycetes</taxon>
        <taxon>Mycobacteriales</taxon>
        <taxon>Nocardiaceae</taxon>
        <taxon>Rhodococcus</taxon>
    </lineage>
</organism>
<dbReference type="Gene3D" id="3.30.300.20">
    <property type="match status" value="1"/>
</dbReference>
<sequence length="146" mass="15056">MDAAPIADAVAVGTSAGAPGRFVLSARGNHFVSDSRLADGEAVHAGELLLSALASCALANIEHNAASDGLELDALTARASHVRGTDDPTVYDRTLLELEIHGPGVRDAEELAAKFVATCPIYNTIRRGSGVELRLNGRGLAPVASE</sequence>